<evidence type="ECO:0000313" key="7">
    <source>
        <dbReference type="EMBL" id="GLC30562.1"/>
    </source>
</evidence>
<keyword evidence="8" id="KW-1185">Reference proteome</keyword>
<dbReference type="InterPro" id="IPR004839">
    <property type="entry name" value="Aminotransferase_I/II_large"/>
</dbReference>
<dbReference type="RefSeq" id="WP_264849829.1">
    <property type="nucleotide sequence ID" value="NZ_BRXR01000001.1"/>
</dbReference>
<dbReference type="Proteomes" id="UP001208567">
    <property type="component" value="Unassembled WGS sequence"/>
</dbReference>
<reference evidence="7 8" key="1">
    <citation type="journal article" date="2024" name="Int. J. Syst. Evol. Microbiol.">
        <title>Clostridium omnivorum sp. nov., isolated from anoxic soil under the treatment of reductive soil disinfestation.</title>
        <authorList>
            <person name="Ueki A."/>
            <person name="Tonouchi A."/>
            <person name="Kaku N."/>
            <person name="Honma S."/>
            <person name="Ueki K."/>
        </authorList>
    </citation>
    <scope>NUCLEOTIDE SEQUENCE [LARGE SCALE GENOMIC DNA]</scope>
    <source>
        <strain evidence="7 8">E14</strain>
    </source>
</reference>
<dbReference type="InterPro" id="IPR015422">
    <property type="entry name" value="PyrdxlP-dep_Trfase_small"/>
</dbReference>
<dbReference type="InterPro" id="IPR051446">
    <property type="entry name" value="HTH_trans_reg/aminotransferase"/>
</dbReference>
<dbReference type="Gene3D" id="3.90.1150.10">
    <property type="entry name" value="Aspartate Aminotransferase, domain 1"/>
    <property type="match status" value="1"/>
</dbReference>
<evidence type="ECO:0000256" key="1">
    <source>
        <dbReference type="ARBA" id="ARBA00005384"/>
    </source>
</evidence>
<dbReference type="InterPro" id="IPR036388">
    <property type="entry name" value="WH-like_DNA-bd_sf"/>
</dbReference>
<name>A0ABQ5N5S7_9CLOT</name>
<proteinExistence type="inferred from homology"/>
<keyword evidence="3" id="KW-0805">Transcription regulation</keyword>
<dbReference type="InterPro" id="IPR000524">
    <property type="entry name" value="Tscrpt_reg_HTH_GntR"/>
</dbReference>
<organism evidence="7 8">
    <name type="scientific">Clostridium omnivorum</name>
    <dbReference type="NCBI Taxonomy" id="1604902"/>
    <lineage>
        <taxon>Bacteria</taxon>
        <taxon>Bacillati</taxon>
        <taxon>Bacillota</taxon>
        <taxon>Clostridia</taxon>
        <taxon>Eubacteriales</taxon>
        <taxon>Clostridiaceae</taxon>
        <taxon>Clostridium</taxon>
    </lineage>
</organism>
<evidence type="ECO:0000313" key="8">
    <source>
        <dbReference type="Proteomes" id="UP001208567"/>
    </source>
</evidence>
<evidence type="ECO:0000256" key="3">
    <source>
        <dbReference type="ARBA" id="ARBA00023015"/>
    </source>
</evidence>
<sequence>MNIKIDKSSVITITQQLYEFFSDRILSGLLKDGEQLPSIRGLSKELNVSPMTIIKAYRELEKNRLAITIQGKGTYVSQRNNIDKLNKTSNQRDLQWQISIPDYLSRSQFQYSANLTYADASYNLAVASLNYKLLPTTTILKDSLNLDLSTIKYLANYPPVQGDYEFRDVLMKYLKTKGINTSAEKILITTGSQQALSLISSTFIGPGDIVVMETPTYPGAIDLFKSRGAVILTVPVDNEGMRTDILMSLCDKYSPKIIYTMPNFHNPTGYSMSLQRKVELLDIAKYNNCIIVEDDPWSEISYKKDKIKSLKSMDTDGHVIYIKGLSKILGPAYRLASIVSEGSILSRLITAKANHDLGTSMLNQKIVLDFIKSDKITYYIEDLNKKLMKRRDKVINILKNNAPIGVKWTVPEGGINLWITLPRNLNVEKLLYHAITSMNISFLPGTVCYPNQVEFNNLRICFSYLEEEDLENIVIELCKLMKAALETENNTNYIPIV</sequence>
<feature type="domain" description="HTH gntR-type" evidence="6">
    <location>
        <begin position="11"/>
        <end position="79"/>
    </location>
</feature>
<keyword evidence="5" id="KW-0804">Transcription</keyword>
<dbReference type="InterPro" id="IPR015421">
    <property type="entry name" value="PyrdxlP-dep_Trfase_major"/>
</dbReference>
<comment type="caution">
    <text evidence="7">The sequence shown here is derived from an EMBL/GenBank/DDBJ whole genome shotgun (WGS) entry which is preliminary data.</text>
</comment>
<dbReference type="SUPFAM" id="SSF46785">
    <property type="entry name" value="Winged helix' DNA-binding domain"/>
    <property type="match status" value="1"/>
</dbReference>
<protein>
    <submittedName>
        <fullName evidence="7">GntR family transcriptional regulator</fullName>
    </submittedName>
</protein>
<dbReference type="CDD" id="cd07377">
    <property type="entry name" value="WHTH_GntR"/>
    <property type="match status" value="1"/>
</dbReference>
<dbReference type="Gene3D" id="1.10.10.10">
    <property type="entry name" value="Winged helix-like DNA-binding domain superfamily/Winged helix DNA-binding domain"/>
    <property type="match status" value="1"/>
</dbReference>
<keyword evidence="4" id="KW-0238">DNA-binding</keyword>
<dbReference type="CDD" id="cd00609">
    <property type="entry name" value="AAT_like"/>
    <property type="match status" value="1"/>
</dbReference>
<dbReference type="PANTHER" id="PTHR46577:SF1">
    <property type="entry name" value="HTH-TYPE TRANSCRIPTIONAL REGULATORY PROTEIN GABR"/>
    <property type="match status" value="1"/>
</dbReference>
<dbReference type="InterPro" id="IPR015424">
    <property type="entry name" value="PyrdxlP-dep_Trfase"/>
</dbReference>
<accession>A0ABQ5N5S7</accession>
<dbReference type="Pfam" id="PF00392">
    <property type="entry name" value="GntR"/>
    <property type="match status" value="1"/>
</dbReference>
<dbReference type="EMBL" id="BRXR01000001">
    <property type="protein sequence ID" value="GLC30562.1"/>
    <property type="molecule type" value="Genomic_DNA"/>
</dbReference>
<dbReference type="Pfam" id="PF00155">
    <property type="entry name" value="Aminotran_1_2"/>
    <property type="match status" value="1"/>
</dbReference>
<gene>
    <name evidence="7" type="ORF">bsdE14_19720</name>
</gene>
<evidence type="ECO:0000256" key="5">
    <source>
        <dbReference type="ARBA" id="ARBA00023163"/>
    </source>
</evidence>
<dbReference type="PROSITE" id="PS50949">
    <property type="entry name" value="HTH_GNTR"/>
    <property type="match status" value="1"/>
</dbReference>
<evidence type="ECO:0000259" key="6">
    <source>
        <dbReference type="PROSITE" id="PS50949"/>
    </source>
</evidence>
<keyword evidence="2" id="KW-0663">Pyridoxal phosphate</keyword>
<evidence type="ECO:0000256" key="2">
    <source>
        <dbReference type="ARBA" id="ARBA00022898"/>
    </source>
</evidence>
<comment type="similarity">
    <text evidence="1">In the C-terminal section; belongs to the class-I pyridoxal-phosphate-dependent aminotransferase family.</text>
</comment>
<dbReference type="SUPFAM" id="SSF53383">
    <property type="entry name" value="PLP-dependent transferases"/>
    <property type="match status" value="1"/>
</dbReference>
<dbReference type="PANTHER" id="PTHR46577">
    <property type="entry name" value="HTH-TYPE TRANSCRIPTIONAL REGULATORY PROTEIN GABR"/>
    <property type="match status" value="1"/>
</dbReference>
<dbReference type="InterPro" id="IPR036390">
    <property type="entry name" value="WH_DNA-bd_sf"/>
</dbReference>
<dbReference type="Gene3D" id="3.40.640.10">
    <property type="entry name" value="Type I PLP-dependent aspartate aminotransferase-like (Major domain)"/>
    <property type="match status" value="1"/>
</dbReference>
<evidence type="ECO:0000256" key="4">
    <source>
        <dbReference type="ARBA" id="ARBA00023125"/>
    </source>
</evidence>
<dbReference type="SMART" id="SM00345">
    <property type="entry name" value="HTH_GNTR"/>
    <property type="match status" value="1"/>
</dbReference>